<evidence type="ECO:0000256" key="1">
    <source>
        <dbReference type="ARBA" id="ARBA00023172"/>
    </source>
</evidence>
<gene>
    <name evidence="3" type="ORF">NS506_02913</name>
</gene>
<dbReference type="Proteomes" id="UP000180166">
    <property type="component" value="Chromosome"/>
</dbReference>
<organism evidence="3 4">
    <name type="scientific">Nocardia seriolae</name>
    <dbReference type="NCBI Taxonomy" id="37332"/>
    <lineage>
        <taxon>Bacteria</taxon>
        <taxon>Bacillati</taxon>
        <taxon>Actinomycetota</taxon>
        <taxon>Actinomycetes</taxon>
        <taxon>Mycobacteriales</taxon>
        <taxon>Nocardiaceae</taxon>
        <taxon>Nocardia</taxon>
    </lineage>
</organism>
<dbReference type="InterPro" id="IPR002104">
    <property type="entry name" value="Integrase_catalytic"/>
</dbReference>
<dbReference type="KEGG" id="nsr:NS506_02913"/>
<sequence>MITLMERGHTAKATQHWIILSGMFDTARRHGAIDHNPMDATLRPARRLDEPHTLPHNVFDGFLRQVDTWCHDKAIPGRPARHGGTTRDARIYWTIQLLLDTGVRPGELLGLRIHDVELDVPTPGIWIRGKLENQGKGRGWRWQPGLKTGSKGIRRLALSSRGIRAIHELLAYGIPSEDNLLIPSRTGKGWSPNNFGRLWRTVRTDEFAAVTPTQIRHRVATDIRDINGIEAAAAQLGDSPLVVARYYAARNQHVDNRTALEPTSG</sequence>
<name>A0ABC8ASK0_9NOCA</name>
<dbReference type="InterPro" id="IPR013762">
    <property type="entry name" value="Integrase-like_cat_sf"/>
</dbReference>
<dbReference type="CDD" id="cd00397">
    <property type="entry name" value="DNA_BRE_C"/>
    <property type="match status" value="1"/>
</dbReference>
<dbReference type="SUPFAM" id="SSF56349">
    <property type="entry name" value="DNA breaking-rejoining enzymes"/>
    <property type="match status" value="1"/>
</dbReference>
<dbReference type="InterPro" id="IPR011010">
    <property type="entry name" value="DNA_brk_join_enz"/>
</dbReference>
<evidence type="ECO:0000259" key="2">
    <source>
        <dbReference type="PROSITE" id="PS51898"/>
    </source>
</evidence>
<dbReference type="GO" id="GO:0006310">
    <property type="term" value="P:DNA recombination"/>
    <property type="evidence" value="ECO:0007669"/>
    <property type="project" value="UniProtKB-KW"/>
</dbReference>
<dbReference type="AlphaFoldDB" id="A0ABC8ASK0"/>
<feature type="domain" description="Tyr recombinase" evidence="2">
    <location>
        <begin position="62"/>
        <end position="259"/>
    </location>
</feature>
<dbReference type="Gene3D" id="1.10.443.10">
    <property type="entry name" value="Intergrase catalytic core"/>
    <property type="match status" value="1"/>
</dbReference>
<reference evidence="3 4" key="1">
    <citation type="submission" date="2016-10" db="EMBL/GenBank/DDBJ databases">
        <title>Genome sequence of Nocardia seriolae strain EM150506, isolated from Anguila japonica.</title>
        <authorList>
            <person name="Han H.-J."/>
        </authorList>
    </citation>
    <scope>NUCLEOTIDE SEQUENCE [LARGE SCALE GENOMIC DNA]</scope>
    <source>
        <strain evidence="3 4">EM150506</strain>
    </source>
</reference>
<dbReference type="Pfam" id="PF00589">
    <property type="entry name" value="Phage_integrase"/>
    <property type="match status" value="1"/>
</dbReference>
<evidence type="ECO:0000313" key="4">
    <source>
        <dbReference type="Proteomes" id="UP000180166"/>
    </source>
</evidence>
<dbReference type="PROSITE" id="PS51898">
    <property type="entry name" value="TYR_RECOMBINASE"/>
    <property type="match status" value="1"/>
</dbReference>
<accession>A0ABC8ASK0</accession>
<proteinExistence type="predicted"/>
<dbReference type="EMBL" id="CP017839">
    <property type="protein sequence ID" value="APA96972.1"/>
    <property type="molecule type" value="Genomic_DNA"/>
</dbReference>
<protein>
    <recommendedName>
        <fullName evidence="2">Tyr recombinase domain-containing protein</fullName>
    </recommendedName>
</protein>
<keyword evidence="1" id="KW-0233">DNA recombination</keyword>
<evidence type="ECO:0000313" key="3">
    <source>
        <dbReference type="EMBL" id="APA96972.1"/>
    </source>
</evidence>